<evidence type="ECO:0000313" key="1">
    <source>
        <dbReference type="EMBL" id="TXD36820.1"/>
    </source>
</evidence>
<dbReference type="OrthoDB" id="5480776at2"/>
<dbReference type="RefSeq" id="WP_146974136.1">
    <property type="nucleotide sequence ID" value="NZ_VOSL01000043.1"/>
</dbReference>
<dbReference type="InterPro" id="IPR029016">
    <property type="entry name" value="GAF-like_dom_sf"/>
</dbReference>
<dbReference type="EMBL" id="VOSL01000043">
    <property type="protein sequence ID" value="TXD36820.1"/>
    <property type="molecule type" value="Genomic_DNA"/>
</dbReference>
<dbReference type="Proteomes" id="UP000321046">
    <property type="component" value="Unassembled WGS sequence"/>
</dbReference>
<gene>
    <name evidence="1" type="ORF">FRC96_08855</name>
</gene>
<dbReference type="AlphaFoldDB" id="A0A5C6XC44"/>
<evidence type="ECO:0000313" key="2">
    <source>
        <dbReference type="Proteomes" id="UP000321046"/>
    </source>
</evidence>
<dbReference type="Gene3D" id="3.30.450.40">
    <property type="match status" value="1"/>
</dbReference>
<accession>A0A5C6XC44</accession>
<organism evidence="1 2">
    <name type="scientific">Lujinxingia vulgaris</name>
    <dbReference type="NCBI Taxonomy" id="2600176"/>
    <lineage>
        <taxon>Bacteria</taxon>
        <taxon>Deltaproteobacteria</taxon>
        <taxon>Bradymonadales</taxon>
        <taxon>Lujinxingiaceae</taxon>
        <taxon>Lujinxingia</taxon>
    </lineage>
</organism>
<proteinExistence type="predicted"/>
<sequence length="596" mass="65881">MTQDDAICATGRFEISEQTREVIAFHLKTMLSVWLRYFKIDEVLVCPGFEHSTVGLGAYVVREDQCEPAEDGTWDFHELLQTWRYGSPRMVWKSAEHRLVPITESPEGGEPVVLGFVMVRADRIVPEVGFEQLPHLVGEALRSCRRNGVRLFFEERSDLAVKAQLYQLMSSFSEWLGCDHSASILLSRQPLELGQLEQPAATVDVLAERLFFDGAPAGDEDEAPAEQGESCRESARRLVGMVLDVDERSQPTVLTEALARQLAAPQTCCHVFERPADGASAGEASPPWLSREAPQMAIGEWHTLVDRPVARACWMVPMISHTQGAPELLGFVAFYFAQPQAPAPHALALITEIAAQLARVLRHSSIYVLAASKLRIVQQIRHIAEDAIRSGETGEAVVNAYIAKVTALIAEQVEVPSVAIAYIVDQQGERWLRYAHPHGWTRFDQLDIPVDVAVEQRADSGISALAVRLGRAITLAGGHGSGDNLRFKNELFIDEESGALLDARSPQWSSVDDCSRWSRLSDYYKPARSSAYATLAFPVLYADRALGVLTVEVERSTDWVWWSGLGGQLFWELVAAELAFGFAALGGPQWHALNPG</sequence>
<protein>
    <recommendedName>
        <fullName evidence="3">GAF domain-containing protein</fullName>
    </recommendedName>
</protein>
<evidence type="ECO:0008006" key="3">
    <source>
        <dbReference type="Google" id="ProtNLM"/>
    </source>
</evidence>
<reference evidence="1 2" key="1">
    <citation type="submission" date="2019-08" db="EMBL/GenBank/DDBJ databases">
        <title>Bradymonadales sp. TMQ2.</title>
        <authorList>
            <person name="Liang Q."/>
        </authorList>
    </citation>
    <scope>NUCLEOTIDE SEQUENCE [LARGE SCALE GENOMIC DNA]</scope>
    <source>
        <strain evidence="1 2">TMQ2</strain>
    </source>
</reference>
<comment type="caution">
    <text evidence="1">The sequence shown here is derived from an EMBL/GenBank/DDBJ whole genome shotgun (WGS) entry which is preliminary data.</text>
</comment>
<name>A0A5C6XC44_9DELT</name>